<proteinExistence type="predicted"/>
<name>A0A137P567_CONC2</name>
<protein>
    <submittedName>
        <fullName evidence="1">Uncharacterized protein</fullName>
    </submittedName>
</protein>
<reference evidence="1 2" key="1">
    <citation type="journal article" date="2015" name="Genome Biol. Evol.">
        <title>Phylogenomic analyses indicate that early fungi evolved digesting cell walls of algal ancestors of land plants.</title>
        <authorList>
            <person name="Chang Y."/>
            <person name="Wang S."/>
            <person name="Sekimoto S."/>
            <person name="Aerts A.L."/>
            <person name="Choi C."/>
            <person name="Clum A."/>
            <person name="LaButti K.M."/>
            <person name="Lindquist E.A."/>
            <person name="Yee Ngan C."/>
            <person name="Ohm R.A."/>
            <person name="Salamov A.A."/>
            <person name="Grigoriev I.V."/>
            <person name="Spatafora J.W."/>
            <person name="Berbee M.L."/>
        </authorList>
    </citation>
    <scope>NUCLEOTIDE SEQUENCE [LARGE SCALE GENOMIC DNA]</scope>
    <source>
        <strain evidence="1 2">NRRL 28638</strain>
    </source>
</reference>
<dbReference type="EMBL" id="KQ964511">
    <property type="protein sequence ID" value="KXN70160.1"/>
    <property type="molecule type" value="Genomic_DNA"/>
</dbReference>
<accession>A0A137P567</accession>
<organism evidence="1 2">
    <name type="scientific">Conidiobolus coronatus (strain ATCC 28846 / CBS 209.66 / NRRL 28638)</name>
    <name type="common">Delacroixia coronata</name>
    <dbReference type="NCBI Taxonomy" id="796925"/>
    <lineage>
        <taxon>Eukaryota</taxon>
        <taxon>Fungi</taxon>
        <taxon>Fungi incertae sedis</taxon>
        <taxon>Zoopagomycota</taxon>
        <taxon>Entomophthoromycotina</taxon>
        <taxon>Entomophthoromycetes</taxon>
        <taxon>Entomophthorales</taxon>
        <taxon>Ancylistaceae</taxon>
        <taxon>Conidiobolus</taxon>
    </lineage>
</organism>
<sequence>MATSAIQEYKICNRCKIGLVKSYSHQCKVCFPKKMSGKVKDTGPKIFGYKFKTDQIKRDEVKASKVLLNSKILRRGKLRVISCY</sequence>
<evidence type="ECO:0000313" key="2">
    <source>
        <dbReference type="Proteomes" id="UP000070444"/>
    </source>
</evidence>
<dbReference type="AlphaFoldDB" id="A0A137P567"/>
<dbReference type="Proteomes" id="UP000070444">
    <property type="component" value="Unassembled WGS sequence"/>
</dbReference>
<keyword evidence="2" id="KW-1185">Reference proteome</keyword>
<evidence type="ECO:0000313" key="1">
    <source>
        <dbReference type="EMBL" id="KXN70160.1"/>
    </source>
</evidence>
<gene>
    <name evidence="1" type="ORF">CONCODRAFT_163457</name>
</gene>